<dbReference type="EMBL" id="BAABME010022344">
    <property type="protein sequence ID" value="GAA0165576.1"/>
    <property type="molecule type" value="Genomic_DNA"/>
</dbReference>
<proteinExistence type="predicted"/>
<comment type="caution">
    <text evidence="1">The sequence shown here is derived from an EMBL/GenBank/DDBJ whole genome shotgun (WGS) entry which is preliminary data.</text>
</comment>
<evidence type="ECO:0000313" key="2">
    <source>
        <dbReference type="Proteomes" id="UP001454036"/>
    </source>
</evidence>
<dbReference type="Gene3D" id="3.60.10.10">
    <property type="entry name" value="Endonuclease/exonuclease/phosphatase"/>
    <property type="match status" value="1"/>
</dbReference>
<protein>
    <submittedName>
        <fullName evidence="1">Uncharacterized protein</fullName>
    </submittedName>
</protein>
<name>A0AAV3QRD3_LITER</name>
<sequence length="169" mass="19024">MRHKFLWRQKLVEQPTRVVVENISEAVPLVNESVGEQGIRGEEVEDSIVDKIEVQPTPILEAIVNVKNGFVVLDDDVEDHALIVYGSKNREERKTLWTSLKQAKAHVSFLPWVMGGDFNVIRASSESMGRGSPNYGTIDEFNSCIRETELVEHSRVGGAFSFWLSVLLV</sequence>
<gene>
    <name evidence="1" type="ORF">LIER_40009</name>
</gene>
<reference evidence="1 2" key="1">
    <citation type="submission" date="2024-01" db="EMBL/GenBank/DDBJ databases">
        <title>The complete chloroplast genome sequence of Lithospermum erythrorhizon: insights into the phylogenetic relationship among Boraginaceae species and the maternal lineages of purple gromwells.</title>
        <authorList>
            <person name="Okada T."/>
            <person name="Watanabe K."/>
        </authorList>
    </citation>
    <scope>NUCLEOTIDE SEQUENCE [LARGE SCALE GENOMIC DNA]</scope>
</reference>
<dbReference type="Proteomes" id="UP001454036">
    <property type="component" value="Unassembled WGS sequence"/>
</dbReference>
<dbReference type="InterPro" id="IPR036691">
    <property type="entry name" value="Endo/exonu/phosph_ase_sf"/>
</dbReference>
<dbReference type="AlphaFoldDB" id="A0AAV3QRD3"/>
<accession>A0AAV3QRD3</accession>
<organism evidence="1 2">
    <name type="scientific">Lithospermum erythrorhizon</name>
    <name type="common">Purple gromwell</name>
    <name type="synonym">Lithospermum officinale var. erythrorhizon</name>
    <dbReference type="NCBI Taxonomy" id="34254"/>
    <lineage>
        <taxon>Eukaryota</taxon>
        <taxon>Viridiplantae</taxon>
        <taxon>Streptophyta</taxon>
        <taxon>Embryophyta</taxon>
        <taxon>Tracheophyta</taxon>
        <taxon>Spermatophyta</taxon>
        <taxon>Magnoliopsida</taxon>
        <taxon>eudicotyledons</taxon>
        <taxon>Gunneridae</taxon>
        <taxon>Pentapetalae</taxon>
        <taxon>asterids</taxon>
        <taxon>lamiids</taxon>
        <taxon>Boraginales</taxon>
        <taxon>Boraginaceae</taxon>
        <taxon>Boraginoideae</taxon>
        <taxon>Lithospermeae</taxon>
        <taxon>Lithospermum</taxon>
    </lineage>
</organism>
<keyword evidence="2" id="KW-1185">Reference proteome</keyword>
<evidence type="ECO:0000313" key="1">
    <source>
        <dbReference type="EMBL" id="GAA0165576.1"/>
    </source>
</evidence>
<dbReference type="SUPFAM" id="SSF56219">
    <property type="entry name" value="DNase I-like"/>
    <property type="match status" value="1"/>
</dbReference>